<dbReference type="AlphaFoldDB" id="A0A8H6IKZ3"/>
<organism evidence="1 2">
    <name type="scientific">Colletotrichum musicola</name>
    <dbReference type="NCBI Taxonomy" id="2175873"/>
    <lineage>
        <taxon>Eukaryota</taxon>
        <taxon>Fungi</taxon>
        <taxon>Dikarya</taxon>
        <taxon>Ascomycota</taxon>
        <taxon>Pezizomycotina</taxon>
        <taxon>Sordariomycetes</taxon>
        <taxon>Hypocreomycetidae</taxon>
        <taxon>Glomerellales</taxon>
        <taxon>Glomerellaceae</taxon>
        <taxon>Colletotrichum</taxon>
        <taxon>Colletotrichum orchidearum species complex</taxon>
    </lineage>
</organism>
<dbReference type="Gene3D" id="1.25.40.10">
    <property type="entry name" value="Tetratricopeptide repeat domain"/>
    <property type="match status" value="1"/>
</dbReference>
<name>A0A8H6IKZ3_9PEZI</name>
<dbReference type="Proteomes" id="UP000639643">
    <property type="component" value="Unassembled WGS sequence"/>
</dbReference>
<protein>
    <submittedName>
        <fullName evidence="1">Uncharacterized protein</fullName>
    </submittedName>
</protein>
<dbReference type="EMBL" id="WIGM01002178">
    <property type="protein sequence ID" value="KAF6783004.1"/>
    <property type="molecule type" value="Genomic_DNA"/>
</dbReference>
<accession>A0A8H6IKZ3</accession>
<feature type="non-terminal residue" evidence="1">
    <location>
        <position position="1"/>
    </location>
</feature>
<reference evidence="1" key="1">
    <citation type="journal article" date="2020" name="Phytopathology">
        <title>Genome Sequence Resources of Colletotrichum truncatum, C. plurivorum, C. musicola, and C. sojae: Four Species Pathogenic to Soybean (Glycine max).</title>
        <authorList>
            <person name="Rogerio F."/>
            <person name="Boufleur T.R."/>
            <person name="Ciampi-Guillardi M."/>
            <person name="Sukno S.A."/>
            <person name="Thon M.R."/>
            <person name="Massola Junior N.S."/>
            <person name="Baroncelli R."/>
        </authorList>
    </citation>
    <scope>NUCLEOTIDE SEQUENCE</scope>
    <source>
        <strain evidence="1">LFN0074</strain>
    </source>
</reference>
<evidence type="ECO:0000313" key="1">
    <source>
        <dbReference type="EMBL" id="KAF6783004.1"/>
    </source>
</evidence>
<dbReference type="InterPro" id="IPR011990">
    <property type="entry name" value="TPR-like_helical_dom_sf"/>
</dbReference>
<comment type="caution">
    <text evidence="1">The sequence shown here is derived from an EMBL/GenBank/DDBJ whole genome shotgun (WGS) entry which is preliminary data.</text>
</comment>
<keyword evidence="2" id="KW-1185">Reference proteome</keyword>
<sequence>GEHFNCLKTGHKGHLGLVQEYARQQLNEYHRARYVSQQDVVRGMRDDYQLVPSASHEKTVRLMETTDTLQQTLEGHSNSVRVLGDDHPSKLPSMANLASVPSNQGRWNKVEELGPGVADELSETDANLSKMREIATAVTRSLGCQRLRNCQNCLPNRAAALVKSGSCQDHIHPFQIILSTNWKPYEFLNTHFNGKPPSKIGPIVTYTGLVSSAFATMCSEYLRVTWPRNGSDLLNHLEVFLKEPTPQYFKEKHQRLSVKEKDSLIVEAEGTASMLTELAQQVAWLTSALQLFSWPEKRATYYYADVDVLPEQDTSLQSSVAQFTVSSRFEEVSPSEKSCWLDLVSHGTVIARGFPVPDRDTARGLEIPLPILVEMAGIRHVVEFREGVVMKGLSSMLLPISRTDDIIQWHLVSAPPDADRLTYQAGIDLCKNRAMLDEVPLDSIAKSRAVVGWCRRAVSRLGSEDVVYDNIDYSDAKESPAVINVSSVALGIQQIGMGQIEFTIGARHARSHFKREGTYAHLLNVAARMKVLLYDTRERRAW</sequence>
<gene>
    <name evidence="1" type="ORF">CMUS01_16690</name>
</gene>
<feature type="non-terminal residue" evidence="1">
    <location>
        <position position="542"/>
    </location>
</feature>
<dbReference type="OrthoDB" id="4850280at2759"/>
<proteinExistence type="predicted"/>
<evidence type="ECO:0000313" key="2">
    <source>
        <dbReference type="Proteomes" id="UP000639643"/>
    </source>
</evidence>